<feature type="transmembrane region" description="Helical" evidence="1">
    <location>
        <begin position="14"/>
        <end position="36"/>
    </location>
</feature>
<dbReference type="AlphaFoldDB" id="A0A1B6IB10"/>
<name>A0A1B6IB10_9HEMI</name>
<feature type="transmembrane region" description="Helical" evidence="1">
    <location>
        <begin position="48"/>
        <end position="68"/>
    </location>
</feature>
<evidence type="ECO:0000313" key="2">
    <source>
        <dbReference type="EMBL" id="JAS84126.1"/>
    </source>
</evidence>
<keyword evidence="1" id="KW-1133">Transmembrane helix</keyword>
<feature type="non-terminal residue" evidence="2">
    <location>
        <position position="196"/>
    </location>
</feature>
<evidence type="ECO:0000256" key="1">
    <source>
        <dbReference type="SAM" id="Phobius"/>
    </source>
</evidence>
<protein>
    <submittedName>
        <fullName evidence="2">Uncharacterized protein</fullName>
    </submittedName>
</protein>
<reference evidence="2" key="1">
    <citation type="submission" date="2015-11" db="EMBL/GenBank/DDBJ databases">
        <title>De novo transcriptome assembly of four potential Pierce s Disease insect vectors from Arizona vineyards.</title>
        <authorList>
            <person name="Tassone E.E."/>
        </authorList>
    </citation>
    <scope>NUCLEOTIDE SEQUENCE</scope>
</reference>
<sequence>MQPISSFFGLELRAAVKIICKSFIILSSITLAVNLYQLDYEGPRQESILALGVVFLFLTLLTGSAFLGHSGADRDRLCPVFLSLCFLVLAVIHWIVLGVLSMQKGDPHLMWTVCLQNRCAESLWTIDLGYRIVPTNHQVNTFLERKKIPHPYWSMVEGRVAAEAREFDTGPVWFTSRPHRRTHSSRDRGIRHGTRV</sequence>
<gene>
    <name evidence="2" type="ORF">g.5458</name>
</gene>
<dbReference type="EMBL" id="GECU01023580">
    <property type="protein sequence ID" value="JAS84126.1"/>
    <property type="molecule type" value="Transcribed_RNA"/>
</dbReference>
<keyword evidence="1" id="KW-0472">Membrane</keyword>
<accession>A0A1B6IB10</accession>
<feature type="transmembrane region" description="Helical" evidence="1">
    <location>
        <begin position="80"/>
        <end position="100"/>
    </location>
</feature>
<keyword evidence="1" id="KW-0812">Transmembrane</keyword>
<organism evidence="2">
    <name type="scientific">Homalodisca liturata</name>
    <dbReference type="NCBI Taxonomy" id="320908"/>
    <lineage>
        <taxon>Eukaryota</taxon>
        <taxon>Metazoa</taxon>
        <taxon>Ecdysozoa</taxon>
        <taxon>Arthropoda</taxon>
        <taxon>Hexapoda</taxon>
        <taxon>Insecta</taxon>
        <taxon>Pterygota</taxon>
        <taxon>Neoptera</taxon>
        <taxon>Paraneoptera</taxon>
        <taxon>Hemiptera</taxon>
        <taxon>Auchenorrhyncha</taxon>
        <taxon>Membracoidea</taxon>
        <taxon>Cicadellidae</taxon>
        <taxon>Cicadellinae</taxon>
        <taxon>Proconiini</taxon>
        <taxon>Homalodisca</taxon>
    </lineage>
</organism>
<proteinExistence type="predicted"/>